<keyword evidence="3" id="KW-1185">Reference proteome</keyword>
<feature type="region of interest" description="Disordered" evidence="1">
    <location>
        <begin position="1"/>
        <end position="23"/>
    </location>
</feature>
<dbReference type="AlphaFoldDB" id="A0A8T2PJW0"/>
<evidence type="ECO:0000256" key="1">
    <source>
        <dbReference type="SAM" id="MobiDB-lite"/>
    </source>
</evidence>
<reference evidence="2" key="1">
    <citation type="thesis" date="2021" institute="BYU ScholarsArchive" country="Provo, UT, USA">
        <title>Applications of and Algorithms for Genome Assembly and Genomic Analyses with an Emphasis on Marine Teleosts.</title>
        <authorList>
            <person name="Pickett B.D."/>
        </authorList>
    </citation>
    <scope>NUCLEOTIDE SEQUENCE</scope>
    <source>
        <strain evidence="2">HI-2016</strain>
    </source>
</reference>
<name>A0A8T2PJW0_9TELE</name>
<dbReference type="EMBL" id="JAFBMS010000005">
    <property type="protein sequence ID" value="KAG9352559.1"/>
    <property type="molecule type" value="Genomic_DNA"/>
</dbReference>
<organism evidence="2 3">
    <name type="scientific">Albula glossodonta</name>
    <name type="common">roundjaw bonefish</name>
    <dbReference type="NCBI Taxonomy" id="121402"/>
    <lineage>
        <taxon>Eukaryota</taxon>
        <taxon>Metazoa</taxon>
        <taxon>Chordata</taxon>
        <taxon>Craniata</taxon>
        <taxon>Vertebrata</taxon>
        <taxon>Euteleostomi</taxon>
        <taxon>Actinopterygii</taxon>
        <taxon>Neopterygii</taxon>
        <taxon>Teleostei</taxon>
        <taxon>Albuliformes</taxon>
        <taxon>Albulidae</taxon>
        <taxon>Albula</taxon>
    </lineage>
</organism>
<gene>
    <name evidence="2" type="ORF">JZ751_020973</name>
</gene>
<sequence length="104" mass="11421">MVLFSRPPHEHSTSPSPHPPWLQEARANGLARSILSDSDVSGPDRSDETLRKAEEWRLTIFTRSAKLSGGATGALTLSGNFPRQSHQKVCQRIGRVQSDFGTLP</sequence>
<accession>A0A8T2PJW0</accession>
<protein>
    <submittedName>
        <fullName evidence="2">Uncharacterized protein</fullName>
    </submittedName>
</protein>
<dbReference type="Proteomes" id="UP000824540">
    <property type="component" value="Unassembled WGS sequence"/>
</dbReference>
<evidence type="ECO:0000313" key="2">
    <source>
        <dbReference type="EMBL" id="KAG9352559.1"/>
    </source>
</evidence>
<proteinExistence type="predicted"/>
<comment type="caution">
    <text evidence="2">The sequence shown here is derived from an EMBL/GenBank/DDBJ whole genome shotgun (WGS) entry which is preliminary data.</text>
</comment>
<evidence type="ECO:0000313" key="3">
    <source>
        <dbReference type="Proteomes" id="UP000824540"/>
    </source>
</evidence>